<evidence type="ECO:0000256" key="3">
    <source>
        <dbReference type="ARBA" id="ARBA00022801"/>
    </source>
</evidence>
<reference evidence="7" key="3">
    <citation type="submission" date="2021-05" db="EMBL/GenBank/DDBJ databases">
        <title>Protein family content uncovers lineage relationships and bacterial pathway maintenance mechanisms in DPANN archaea.</title>
        <authorList>
            <person name="Castelle C.J."/>
            <person name="Meheust R."/>
            <person name="Jaffe A.L."/>
            <person name="Seitz K."/>
            <person name="Gong X."/>
            <person name="Baker B.J."/>
            <person name="Banfield J.F."/>
        </authorList>
    </citation>
    <scope>NUCLEOTIDE SEQUENCE</scope>
    <source>
        <strain evidence="7">RIFCSPHIGHO2_01_FULL_GW2011_AR10_43_9</strain>
    </source>
</reference>
<evidence type="ECO:0000259" key="5">
    <source>
        <dbReference type="Pfam" id="PF00413"/>
    </source>
</evidence>
<keyword evidence="6" id="KW-0482">Metalloprotease</keyword>
<dbReference type="SUPFAM" id="SSF55486">
    <property type="entry name" value="Metalloproteases ('zincins'), catalytic domain"/>
    <property type="match status" value="1"/>
</dbReference>
<evidence type="ECO:0000313" key="7">
    <source>
        <dbReference type="EMBL" id="MBS3059443.1"/>
    </source>
</evidence>
<accession>A0A7J4IVW7</accession>
<dbReference type="GO" id="GO:0008270">
    <property type="term" value="F:zinc ion binding"/>
    <property type="evidence" value="ECO:0007669"/>
    <property type="project" value="InterPro"/>
</dbReference>
<reference evidence="8" key="1">
    <citation type="journal article" date="2020" name="bioRxiv">
        <title>A rank-normalized archaeal taxonomy based on genome phylogeny resolves widespread incomplete and uneven classifications.</title>
        <authorList>
            <person name="Rinke C."/>
            <person name="Chuvochina M."/>
            <person name="Mussig A.J."/>
            <person name="Chaumeil P.-A."/>
            <person name="Waite D.W."/>
            <person name="Whitman W.B."/>
            <person name="Parks D.H."/>
            <person name="Hugenholtz P."/>
        </authorList>
    </citation>
    <scope>NUCLEOTIDE SEQUENCE [LARGE SCALE GENOMIC DNA]</scope>
</reference>
<comment type="caution">
    <text evidence="6">The sequence shown here is derived from an EMBL/GenBank/DDBJ whole genome shotgun (WGS) entry which is preliminary data.</text>
</comment>
<organism evidence="6 8">
    <name type="scientific">Candidatus Iainarchaeum sp</name>
    <dbReference type="NCBI Taxonomy" id="3101447"/>
    <lineage>
        <taxon>Archaea</taxon>
        <taxon>Candidatus Iainarchaeota</taxon>
        <taxon>Candidatus Iainarchaeia</taxon>
        <taxon>Candidatus Iainarchaeales</taxon>
        <taxon>Candidatus Iainarchaeaceae</taxon>
        <taxon>Candidatus Iainarchaeum</taxon>
    </lineage>
</organism>
<dbReference type="GO" id="GO:0031012">
    <property type="term" value="C:extracellular matrix"/>
    <property type="evidence" value="ECO:0007669"/>
    <property type="project" value="InterPro"/>
</dbReference>
<protein>
    <submittedName>
        <fullName evidence="6">Matrixin family metalloprotease</fullName>
        <ecNumber evidence="7">3.4.24.-</ecNumber>
    </submittedName>
</protein>
<dbReference type="EMBL" id="JAGVWF010000046">
    <property type="protein sequence ID" value="MBS3059443.1"/>
    <property type="molecule type" value="Genomic_DNA"/>
</dbReference>
<dbReference type="EMBL" id="DUFG01000032">
    <property type="protein sequence ID" value="HIH08950.1"/>
    <property type="molecule type" value="Genomic_DNA"/>
</dbReference>
<evidence type="ECO:0000256" key="2">
    <source>
        <dbReference type="ARBA" id="ARBA00022723"/>
    </source>
</evidence>
<keyword evidence="1 6" id="KW-0645">Protease</keyword>
<name>A0A7J4IVW7_9ARCH</name>
<keyword evidence="4" id="KW-0862">Zinc</keyword>
<sequence>MNKQILIGIIAVVLSVGLALAAKPDFQLASVNPSNGIASVVIPTNSVEVAPGVFSLGTGIDKGRIVEGYAIVDYKKAPAKPGTVCGNNVCEPSENANNCPADCGGNGGPTSTCYGFLANGAKWKTVEPYIVNPANNSGLGSSFIADNLALDIGKWETATGVDVLGNGSVTSSTLEADVASTDGNNEVYFGSIGNEGAIAVTIVWGIFRGPPQFRELVEWDQVYDQVDFNWSDSGETGKMDFENIATHELGHSFGLDDLYNSECSEQTMFGLASDGETKKRTLESGDIAGVQALYS</sequence>
<gene>
    <name evidence="6" type="ORF">HA237_06330</name>
    <name evidence="7" type="ORF">J4224_03410</name>
</gene>
<evidence type="ECO:0000313" key="8">
    <source>
        <dbReference type="Proteomes" id="UP000577419"/>
    </source>
</evidence>
<dbReference type="Pfam" id="PF00413">
    <property type="entry name" value="Peptidase_M10"/>
    <property type="match status" value="1"/>
</dbReference>
<dbReference type="GO" id="GO:0004222">
    <property type="term" value="F:metalloendopeptidase activity"/>
    <property type="evidence" value="ECO:0007669"/>
    <property type="project" value="InterPro"/>
</dbReference>
<reference evidence="7" key="2">
    <citation type="submission" date="2021-03" db="EMBL/GenBank/DDBJ databases">
        <authorList>
            <person name="Jaffe A."/>
        </authorList>
    </citation>
    <scope>NUCLEOTIDE SEQUENCE</scope>
    <source>
        <strain evidence="7">RIFCSPHIGHO2_01_FULL_GW2011_AR10_43_9</strain>
    </source>
</reference>
<dbReference type="Proteomes" id="UP000683213">
    <property type="component" value="Unassembled WGS sequence"/>
</dbReference>
<dbReference type="InterPro" id="IPR024079">
    <property type="entry name" value="MetalloPept_cat_dom_sf"/>
</dbReference>
<dbReference type="GO" id="GO:0006508">
    <property type="term" value="P:proteolysis"/>
    <property type="evidence" value="ECO:0007669"/>
    <property type="project" value="UniProtKB-KW"/>
</dbReference>
<evidence type="ECO:0000313" key="6">
    <source>
        <dbReference type="EMBL" id="HIH08950.1"/>
    </source>
</evidence>
<proteinExistence type="predicted"/>
<keyword evidence="3 7" id="KW-0378">Hydrolase</keyword>
<dbReference type="InterPro" id="IPR001818">
    <property type="entry name" value="Pept_M10_metallopeptidase"/>
</dbReference>
<dbReference type="Gene3D" id="3.40.390.10">
    <property type="entry name" value="Collagenase (Catalytic Domain)"/>
    <property type="match status" value="1"/>
</dbReference>
<dbReference type="EC" id="3.4.24.-" evidence="7"/>
<evidence type="ECO:0000256" key="1">
    <source>
        <dbReference type="ARBA" id="ARBA00022670"/>
    </source>
</evidence>
<keyword evidence="2" id="KW-0479">Metal-binding</keyword>
<dbReference type="Proteomes" id="UP000577419">
    <property type="component" value="Unassembled WGS sequence"/>
</dbReference>
<dbReference type="AlphaFoldDB" id="A0A7J4IVW7"/>
<evidence type="ECO:0000256" key="4">
    <source>
        <dbReference type="ARBA" id="ARBA00022833"/>
    </source>
</evidence>
<feature type="domain" description="Peptidase M10 metallopeptidase" evidence="5">
    <location>
        <begin position="227"/>
        <end position="294"/>
    </location>
</feature>